<dbReference type="EMBL" id="MF957259">
    <property type="protein sequence ID" value="ATN92994.1"/>
    <property type="molecule type" value="Genomic_DNA"/>
</dbReference>
<keyword evidence="2" id="KW-1185">Reference proteome</keyword>
<gene>
    <name evidence="1" type="ORF">CPT_Melville_020</name>
</gene>
<proteinExistence type="predicted"/>
<sequence length="81" mass="9440">MKTSNWMKPVEEVGGINSLIANRLIHEHLFIANSPNLYDLVDIFVHCYREEGTALRVIYEAHFHFVGEKSVIRFGTSWLYD</sequence>
<dbReference type="Proteomes" id="UP000231463">
    <property type="component" value="Segment"/>
</dbReference>
<protein>
    <submittedName>
        <fullName evidence="1">Uncharacterized protein</fullName>
    </submittedName>
</protein>
<evidence type="ECO:0000313" key="1">
    <source>
        <dbReference type="EMBL" id="ATN92994.1"/>
    </source>
</evidence>
<reference evidence="2" key="1">
    <citation type="submission" date="2017-09" db="EMBL/GenBank/DDBJ databases">
        <title>The complete genome of Salmonella phage Melville.</title>
        <authorList>
            <person name="Zhang K."/>
            <person name="Xie Y."/>
            <person name="Liu M."/>
            <person name="Gill J."/>
        </authorList>
    </citation>
    <scope>NUCLEOTIDE SEQUENCE [LARGE SCALE GENOMIC DNA]</scope>
</reference>
<evidence type="ECO:0000313" key="2">
    <source>
        <dbReference type="Proteomes" id="UP000231463"/>
    </source>
</evidence>
<name>A0A2D1GLV8_9CAUD</name>
<accession>A0A2D1GLV8</accession>
<organism evidence="1 2">
    <name type="scientific">Salmonella phage Melville</name>
    <dbReference type="NCBI Taxonomy" id="2041413"/>
    <lineage>
        <taxon>Viruses</taxon>
        <taxon>Duplodnaviria</taxon>
        <taxon>Heunggongvirae</taxon>
        <taxon>Uroviricota</taxon>
        <taxon>Caudoviricetes</taxon>
        <taxon>Pantevenvirales</taxon>
        <taxon>Straboviridae</taxon>
        <taxon>Tevenvirinae</taxon>
        <taxon>Gelderlandvirus</taxon>
        <taxon>Gelderlandvirus melville</taxon>
    </lineage>
</organism>